<dbReference type="EC" id="2.4.1.18" evidence="10"/>
<dbReference type="EMBL" id="NTFH01000003">
    <property type="protein sequence ID" value="PHQ16915.1"/>
    <property type="molecule type" value="Genomic_DNA"/>
</dbReference>
<dbReference type="SUPFAM" id="SSF81296">
    <property type="entry name" value="E set domains"/>
    <property type="match status" value="1"/>
</dbReference>
<dbReference type="InterPro" id="IPR013780">
    <property type="entry name" value="Glyco_hydro_b"/>
</dbReference>
<feature type="domain" description="Glycosyl hydrolase family 13 catalytic" evidence="12">
    <location>
        <begin position="177"/>
        <end position="523"/>
    </location>
</feature>
<evidence type="ECO:0000313" key="14">
    <source>
        <dbReference type="Proteomes" id="UP000231409"/>
    </source>
</evidence>
<dbReference type="NCBIfam" id="NF003811">
    <property type="entry name" value="PRK05402.1"/>
    <property type="match status" value="1"/>
</dbReference>
<evidence type="ECO:0000256" key="9">
    <source>
        <dbReference type="ARBA" id="ARBA00023277"/>
    </source>
</evidence>
<comment type="function">
    <text evidence="2 10">Catalyzes the formation of the alpha-1,6-glucosidic linkages in glycogen by scission of a 1,4-alpha-linked oligosaccharide from growing alpha-1,4-glucan chains and the subsequent attachment of the oligosaccharide to the alpha-1,6 position.</text>
</comment>
<dbReference type="Pfam" id="PF02922">
    <property type="entry name" value="CBM_48"/>
    <property type="match status" value="1"/>
</dbReference>
<feature type="active site" description="Proton donor" evidence="10 11">
    <location>
        <position position="387"/>
    </location>
</feature>
<dbReference type="GO" id="GO:0004553">
    <property type="term" value="F:hydrolase activity, hydrolyzing O-glycosyl compounds"/>
    <property type="evidence" value="ECO:0007669"/>
    <property type="project" value="InterPro"/>
</dbReference>
<dbReference type="SMART" id="SM00642">
    <property type="entry name" value="Aamy"/>
    <property type="match status" value="1"/>
</dbReference>
<dbReference type="InterPro" id="IPR014756">
    <property type="entry name" value="Ig_E-set"/>
</dbReference>
<evidence type="ECO:0000256" key="1">
    <source>
        <dbReference type="ARBA" id="ARBA00000826"/>
    </source>
</evidence>
<dbReference type="Proteomes" id="UP000231409">
    <property type="component" value="Unassembled WGS sequence"/>
</dbReference>
<dbReference type="GO" id="GO:0003844">
    <property type="term" value="F:1,4-alpha-glucan branching enzyme activity"/>
    <property type="evidence" value="ECO:0007669"/>
    <property type="project" value="UniProtKB-UniRule"/>
</dbReference>
<dbReference type="FunFam" id="3.20.20.80:FF:000003">
    <property type="entry name" value="1,4-alpha-glucan branching enzyme GlgB"/>
    <property type="match status" value="1"/>
</dbReference>
<dbReference type="PIRSF" id="PIRSF000463">
    <property type="entry name" value="GlgB"/>
    <property type="match status" value="1"/>
</dbReference>
<dbReference type="PANTHER" id="PTHR43651">
    <property type="entry name" value="1,4-ALPHA-GLUCAN-BRANCHING ENZYME"/>
    <property type="match status" value="1"/>
</dbReference>
<dbReference type="InterPro" id="IPR006048">
    <property type="entry name" value="A-amylase/branching_C"/>
</dbReference>
<dbReference type="InterPro" id="IPR006407">
    <property type="entry name" value="GlgB"/>
</dbReference>
<comment type="similarity">
    <text evidence="4 10">Belongs to the glycosyl hydrolase 13 family. GlgB subfamily.</text>
</comment>
<dbReference type="Gene3D" id="3.20.20.80">
    <property type="entry name" value="Glycosidases"/>
    <property type="match status" value="1"/>
</dbReference>
<reference evidence="13 14" key="1">
    <citation type="submission" date="2017-09" db="EMBL/GenBank/DDBJ databases">
        <title>The draft genome sequences of Marinobacter sp. PWS21.</title>
        <authorList>
            <person name="Cao J."/>
        </authorList>
    </citation>
    <scope>NUCLEOTIDE SEQUENCE [LARGE SCALE GENOMIC DNA]</scope>
    <source>
        <strain evidence="13 14">PWS21</strain>
    </source>
</reference>
<protein>
    <recommendedName>
        <fullName evidence="10">1,4-alpha-glucan branching enzyme GlgB</fullName>
        <ecNumber evidence="10">2.4.1.18</ecNumber>
    </recommendedName>
    <alternativeName>
        <fullName evidence="10">1,4-alpha-D-glucan:1,4-alpha-D-glucan 6-glucosyl-transferase</fullName>
    </alternativeName>
    <alternativeName>
        <fullName evidence="10">Alpha-(1-&gt;4)-glucan branching enzyme</fullName>
    </alternativeName>
    <alternativeName>
        <fullName evidence="10">Glycogen branching enzyme</fullName>
        <shortName evidence="10">BE</shortName>
    </alternativeName>
</protein>
<dbReference type="FunFam" id="2.60.40.10:FF:000169">
    <property type="entry name" value="1,4-alpha-glucan branching enzyme GlgB"/>
    <property type="match status" value="1"/>
</dbReference>
<evidence type="ECO:0000256" key="2">
    <source>
        <dbReference type="ARBA" id="ARBA00002953"/>
    </source>
</evidence>
<dbReference type="InterPro" id="IPR044143">
    <property type="entry name" value="GlgB_N_E_set_prok"/>
</dbReference>
<keyword evidence="7 10" id="KW-0808">Transferase</keyword>
<accession>A0A2G1UR42</accession>
<evidence type="ECO:0000256" key="4">
    <source>
        <dbReference type="ARBA" id="ARBA00009000"/>
    </source>
</evidence>
<evidence type="ECO:0000256" key="11">
    <source>
        <dbReference type="PIRSR" id="PIRSR000463-1"/>
    </source>
</evidence>
<dbReference type="InterPro" id="IPR006047">
    <property type="entry name" value="GH13_cat_dom"/>
</dbReference>
<dbReference type="AlphaFoldDB" id="A0A2G1UR42"/>
<dbReference type="NCBIfam" id="NF008967">
    <property type="entry name" value="PRK12313.1"/>
    <property type="match status" value="1"/>
</dbReference>
<dbReference type="UniPathway" id="UPA00164"/>
<evidence type="ECO:0000256" key="6">
    <source>
        <dbReference type="ARBA" id="ARBA00022676"/>
    </source>
</evidence>
<dbReference type="CDD" id="cd11322">
    <property type="entry name" value="AmyAc_Glg_BE"/>
    <property type="match status" value="1"/>
</dbReference>
<dbReference type="InterPro" id="IPR013783">
    <property type="entry name" value="Ig-like_fold"/>
</dbReference>
<dbReference type="GO" id="GO:0043169">
    <property type="term" value="F:cation binding"/>
    <property type="evidence" value="ECO:0007669"/>
    <property type="project" value="InterPro"/>
</dbReference>
<dbReference type="CDD" id="cd02855">
    <property type="entry name" value="E_set_GBE_prok_N"/>
    <property type="match status" value="1"/>
</dbReference>
<dbReference type="HAMAP" id="MF_00685">
    <property type="entry name" value="GlgB"/>
    <property type="match status" value="1"/>
</dbReference>
<evidence type="ECO:0000313" key="13">
    <source>
        <dbReference type="EMBL" id="PHQ16915.1"/>
    </source>
</evidence>
<dbReference type="PANTHER" id="PTHR43651:SF3">
    <property type="entry name" value="1,4-ALPHA-GLUCAN-BRANCHING ENZYME"/>
    <property type="match status" value="1"/>
</dbReference>
<gene>
    <name evidence="10" type="primary">glgB</name>
    <name evidence="13" type="ORF">CLH61_02825</name>
</gene>
<dbReference type="SUPFAM" id="SSF51445">
    <property type="entry name" value="(Trans)glycosidases"/>
    <property type="match status" value="1"/>
</dbReference>
<dbReference type="NCBIfam" id="TIGR01515">
    <property type="entry name" value="branching_enzym"/>
    <property type="match status" value="1"/>
</dbReference>
<proteinExistence type="inferred from homology"/>
<keyword evidence="14" id="KW-1185">Reference proteome</keyword>
<keyword evidence="6 10" id="KW-0328">Glycosyltransferase</keyword>
<dbReference type="Gene3D" id="2.60.40.10">
    <property type="entry name" value="Immunoglobulins"/>
    <property type="match status" value="1"/>
</dbReference>
<dbReference type="FunFam" id="2.60.40.1180:FF:000002">
    <property type="entry name" value="1,4-alpha-glucan branching enzyme GlgB"/>
    <property type="match status" value="1"/>
</dbReference>
<evidence type="ECO:0000259" key="12">
    <source>
        <dbReference type="SMART" id="SM00642"/>
    </source>
</evidence>
<name>A0A2G1UR42_9GAMM</name>
<keyword evidence="8 10" id="KW-0320">Glycogen biosynthesis</keyword>
<dbReference type="GO" id="GO:0005829">
    <property type="term" value="C:cytosol"/>
    <property type="evidence" value="ECO:0007669"/>
    <property type="project" value="TreeGrafter"/>
</dbReference>
<keyword evidence="5 10" id="KW-0321">Glycogen metabolism</keyword>
<keyword evidence="9 10" id="KW-0119">Carbohydrate metabolism</keyword>
<dbReference type="InterPro" id="IPR004193">
    <property type="entry name" value="Glyco_hydro_13_N"/>
</dbReference>
<dbReference type="Pfam" id="PF00128">
    <property type="entry name" value="Alpha-amylase"/>
    <property type="match status" value="1"/>
</dbReference>
<comment type="subunit">
    <text evidence="10">Monomer.</text>
</comment>
<dbReference type="Gene3D" id="2.60.40.1180">
    <property type="entry name" value="Golgi alpha-mannosidase II"/>
    <property type="match status" value="1"/>
</dbReference>
<evidence type="ECO:0000256" key="10">
    <source>
        <dbReference type="HAMAP-Rule" id="MF_00685"/>
    </source>
</evidence>
<sequence length="653" mass="74503">MNRLPQESAKRLARHASMEPSDTTVVATHLISEFDLHLFGEGRHWHIYNVLGAHPCSLNGEEGVRFATWAPGAEAVSVVGDFNGWDPLAHPMTAHRPGGVWEAFVPGTGPGHLYKYAIRSDTGALLLKTDPYGQQFEVRPATAAVVTERTPYNWQDGDWMHRRAHWDWQHAPIAIYEVHPGSWQVHGSGRWLNYRELAHQLVDYVVDMGFTHIELMPVTEHPLDDSWGYQTTGYFAPTSRYGTPDDFRYFVDHCHRHGIGVILDWVPGHFPGDDHALARFDGTALYEHEDPRKGQHQDWGTLIYNYGRHEVRNFLIGSALFWLDTFHIDGLRVDAVASMLYLNYSRKDGEWIPNVHGGHENLEAIDFLRELNDICQSRYPGILTMAEESTSWPQVTRPSWVGGLGFCTKWNMGWMHDTLDYLHHDPVHRHYHHDKLTFGLLYAFSENFLLPLSHDEVVHGKGSLLGKMPGDEWQQQANLRLLLAYMYSYPGAKLLFMGGEFGQHREWNFAGELDWFLLERPLHKGVQTLVRDLNRLYRELPELHGESFSPQGFEWIDCHDATQSVISFMRHSGDGHVVVVINFTPVPRFGYCIGVPADRTYQEVFNSDSRFYGGGDIGNPLPVTAEPRQWMGRPATITLTLPPLGAIILRPQP</sequence>
<comment type="caution">
    <text evidence="13">The sequence shown here is derived from an EMBL/GenBank/DDBJ whole genome shotgun (WGS) entry which is preliminary data.</text>
</comment>
<evidence type="ECO:0000256" key="3">
    <source>
        <dbReference type="ARBA" id="ARBA00004964"/>
    </source>
</evidence>
<evidence type="ECO:0000256" key="7">
    <source>
        <dbReference type="ARBA" id="ARBA00022679"/>
    </source>
</evidence>
<organism evidence="13 14">
    <name type="scientific">Marinobacter profundi</name>
    <dbReference type="NCBI Taxonomy" id="2666256"/>
    <lineage>
        <taxon>Bacteria</taxon>
        <taxon>Pseudomonadati</taxon>
        <taxon>Pseudomonadota</taxon>
        <taxon>Gammaproteobacteria</taxon>
        <taxon>Pseudomonadales</taxon>
        <taxon>Marinobacteraceae</taxon>
        <taxon>Marinobacter</taxon>
    </lineage>
</organism>
<comment type="pathway">
    <text evidence="3 10">Glycan biosynthesis; glycogen biosynthesis.</text>
</comment>
<dbReference type="InterPro" id="IPR017853">
    <property type="entry name" value="GH"/>
</dbReference>
<evidence type="ECO:0000256" key="8">
    <source>
        <dbReference type="ARBA" id="ARBA00023056"/>
    </source>
</evidence>
<comment type="catalytic activity">
    <reaction evidence="1 10">
        <text>Transfers a segment of a (1-&gt;4)-alpha-D-glucan chain to a primary hydroxy group in a similar glucan chain.</text>
        <dbReference type="EC" id="2.4.1.18"/>
    </reaction>
</comment>
<dbReference type="InterPro" id="IPR037439">
    <property type="entry name" value="Branching_enzy"/>
</dbReference>
<dbReference type="GO" id="GO:0005978">
    <property type="term" value="P:glycogen biosynthetic process"/>
    <property type="evidence" value="ECO:0007669"/>
    <property type="project" value="UniProtKB-UniRule"/>
</dbReference>
<feature type="active site" description="Nucleophile" evidence="10 11">
    <location>
        <position position="334"/>
    </location>
</feature>
<dbReference type="SUPFAM" id="SSF51011">
    <property type="entry name" value="Glycosyl hydrolase domain"/>
    <property type="match status" value="1"/>
</dbReference>
<evidence type="ECO:0000256" key="5">
    <source>
        <dbReference type="ARBA" id="ARBA00022600"/>
    </source>
</evidence>
<dbReference type="Pfam" id="PF02806">
    <property type="entry name" value="Alpha-amylase_C"/>
    <property type="match status" value="1"/>
</dbReference>